<protein>
    <submittedName>
        <fullName evidence="1">Uncharacterized protein</fullName>
    </submittedName>
</protein>
<comment type="caution">
    <text evidence="1">The sequence shown here is derived from an EMBL/GenBank/DDBJ whole genome shotgun (WGS) entry which is preliminary data.</text>
</comment>
<organism evidence="1 2">
    <name type="scientific">Dryococelus australis</name>
    <dbReference type="NCBI Taxonomy" id="614101"/>
    <lineage>
        <taxon>Eukaryota</taxon>
        <taxon>Metazoa</taxon>
        <taxon>Ecdysozoa</taxon>
        <taxon>Arthropoda</taxon>
        <taxon>Hexapoda</taxon>
        <taxon>Insecta</taxon>
        <taxon>Pterygota</taxon>
        <taxon>Neoptera</taxon>
        <taxon>Polyneoptera</taxon>
        <taxon>Phasmatodea</taxon>
        <taxon>Verophasmatodea</taxon>
        <taxon>Anareolatae</taxon>
        <taxon>Phasmatidae</taxon>
        <taxon>Eurycanthinae</taxon>
        <taxon>Dryococelus</taxon>
    </lineage>
</organism>
<proteinExistence type="predicted"/>
<sequence length="421" mass="47408">MTGPGSSSLLSLEPCSLCLSLPDYDSSMRLFSHDTRRRLPLQQQHNASPHRALFFSPSRLQPIGTVRSHVTACKHVFSTNSLPLPPEHPTLCLLPAARNLYSSLDNPYKLKLSTLKCHHILSKATESVPKEEVTDKNPHLKNLYEGLTMTEAQLHQVGLLQWNVRKIAGYKSHKFFSLSSHKMNSAHSNNSDVWLYFIVAAVHSLKAECLLRHAEISRGGEKLTTFNTSNCNSSKMFTKQQTLSEVLYKNFQKAVHKIFLSHKKIAEIICVNVQPISVVEDVGFCKCFLYNDRKYKFQQREVLRQRKEFFATSQNIVRAEMQCPEALHEHKPLPKDRFNFHSTDHVPLGWAMNRCMLPSSLLGALASLRSHGEACNSAYKGAPVSLEKHAGSAATRTSHYRDLLQCGLGRHVSAAHVWAAC</sequence>
<accession>A0ABQ9H9F5</accession>
<evidence type="ECO:0000313" key="1">
    <source>
        <dbReference type="EMBL" id="KAJ8880919.1"/>
    </source>
</evidence>
<gene>
    <name evidence="1" type="ORF">PR048_017392</name>
</gene>
<name>A0ABQ9H9F5_9NEOP</name>
<reference evidence="1 2" key="1">
    <citation type="submission" date="2023-02" db="EMBL/GenBank/DDBJ databases">
        <title>LHISI_Scaffold_Assembly.</title>
        <authorList>
            <person name="Stuart O.P."/>
            <person name="Cleave R."/>
            <person name="Magrath M.J.L."/>
            <person name="Mikheyev A.S."/>
        </authorList>
    </citation>
    <scope>NUCLEOTIDE SEQUENCE [LARGE SCALE GENOMIC DNA]</scope>
    <source>
        <strain evidence="1">Daus_M_001</strain>
        <tissue evidence="1">Leg muscle</tissue>
    </source>
</reference>
<dbReference type="Proteomes" id="UP001159363">
    <property type="component" value="Chromosome 5"/>
</dbReference>
<keyword evidence="2" id="KW-1185">Reference proteome</keyword>
<dbReference type="EMBL" id="JARBHB010000006">
    <property type="protein sequence ID" value="KAJ8880919.1"/>
    <property type="molecule type" value="Genomic_DNA"/>
</dbReference>
<evidence type="ECO:0000313" key="2">
    <source>
        <dbReference type="Proteomes" id="UP001159363"/>
    </source>
</evidence>